<accession>A0A8E1VW69</accession>
<dbReference type="EMBL" id="PJMY01000003">
    <property type="protein sequence ID" value="PKV93614.1"/>
    <property type="molecule type" value="Genomic_DNA"/>
</dbReference>
<gene>
    <name evidence="2" type="ORF">ATK30_4468</name>
    <name evidence="1" type="ORF">H5411_09630</name>
</gene>
<comment type="caution">
    <text evidence="2">The sequence shown here is derived from an EMBL/GenBank/DDBJ whole genome shotgun (WGS) entry which is preliminary data.</text>
</comment>
<organism evidence="2 3">
    <name type="scientific">Amycolatopsis echigonensis</name>
    <dbReference type="NCBI Taxonomy" id="2576905"/>
    <lineage>
        <taxon>Bacteria</taxon>
        <taxon>Bacillati</taxon>
        <taxon>Actinomycetota</taxon>
        <taxon>Actinomycetes</taxon>
        <taxon>Pseudonocardiales</taxon>
        <taxon>Pseudonocardiaceae</taxon>
        <taxon>Amycolatopsis</taxon>
    </lineage>
</organism>
<evidence type="ECO:0000313" key="2">
    <source>
        <dbReference type="EMBL" id="PKV93614.1"/>
    </source>
</evidence>
<dbReference type="Proteomes" id="UP000550260">
    <property type="component" value="Unassembled WGS sequence"/>
</dbReference>
<accession>A0A2N3WIC0</accession>
<dbReference type="AlphaFoldDB" id="A0A2N3WIC0"/>
<dbReference type="EMBL" id="JACJHR010000010">
    <property type="protein sequence ID" value="MBB2499393.1"/>
    <property type="molecule type" value="Genomic_DNA"/>
</dbReference>
<dbReference type="OrthoDB" id="3700530at2"/>
<keyword evidence="3" id="KW-1185">Reference proteome</keyword>
<reference evidence="2 3" key="1">
    <citation type="submission" date="2017-12" db="EMBL/GenBank/DDBJ databases">
        <title>Sequencing the genomes of 1000 Actinobacteria strains.</title>
        <authorList>
            <person name="Klenk H.-P."/>
        </authorList>
    </citation>
    <scope>NUCLEOTIDE SEQUENCE [LARGE SCALE GENOMIC DNA]</scope>
    <source>
        <strain evidence="2 3">DSM 45165</strain>
    </source>
</reference>
<protein>
    <submittedName>
        <fullName evidence="2">Uncharacterized protein</fullName>
    </submittedName>
</protein>
<name>A0A2N3WIC0_9PSEU</name>
<evidence type="ECO:0000313" key="1">
    <source>
        <dbReference type="EMBL" id="MBB2499393.1"/>
    </source>
</evidence>
<evidence type="ECO:0000313" key="3">
    <source>
        <dbReference type="Proteomes" id="UP000233750"/>
    </source>
</evidence>
<reference evidence="1 4" key="2">
    <citation type="submission" date="2020-08" db="EMBL/GenBank/DDBJ databases">
        <title>Amycolatopsis echigonensis JCM 21831.</title>
        <authorList>
            <person name="Tedsree N."/>
            <person name="Kuncharoen N."/>
            <person name="Likhitwitayawuid K."/>
            <person name="Tanasupawat S."/>
        </authorList>
    </citation>
    <scope>NUCLEOTIDE SEQUENCE [LARGE SCALE GENOMIC DNA]</scope>
    <source>
        <strain evidence="1 4">JCM 21831</strain>
    </source>
</reference>
<proteinExistence type="predicted"/>
<dbReference type="Proteomes" id="UP000233750">
    <property type="component" value="Unassembled WGS sequence"/>
</dbReference>
<dbReference type="RefSeq" id="WP_101437216.1">
    <property type="nucleotide sequence ID" value="NZ_JACJHR010000010.1"/>
</dbReference>
<sequence length="92" mass="9677">MSAQILPLNHRERATLAAVGLGRAEMTCSCEPDLYIDGVACCDQFTAHRLARLALVVPLRAGRRGERVPALLTDAGRAAIGVPAADLPRSAA</sequence>
<evidence type="ECO:0000313" key="4">
    <source>
        <dbReference type="Proteomes" id="UP000550260"/>
    </source>
</evidence>